<dbReference type="InterPro" id="IPR039420">
    <property type="entry name" value="WalR-like"/>
</dbReference>
<dbReference type="Pfam" id="PF00072">
    <property type="entry name" value="Response_reg"/>
    <property type="match status" value="1"/>
</dbReference>
<keyword evidence="2" id="KW-0963">Cytoplasm</keyword>
<comment type="caution">
    <text evidence="14">The sequence shown here is derived from an EMBL/GenBank/DDBJ whole genome shotgun (WGS) entry which is preliminary data.</text>
</comment>
<dbReference type="PANTHER" id="PTHR48111:SF4">
    <property type="entry name" value="DNA-BINDING DUAL TRANSCRIPTIONAL REGULATOR OMPR"/>
    <property type="match status" value="1"/>
</dbReference>
<keyword evidence="5" id="KW-0805">Transcription regulation</keyword>
<dbReference type="EMBL" id="JADZLT010000016">
    <property type="protein sequence ID" value="MBH0236229.1"/>
    <property type="molecule type" value="Genomic_DNA"/>
</dbReference>
<dbReference type="InterPro" id="IPR001867">
    <property type="entry name" value="OmpR/PhoB-type_DNA-bd"/>
</dbReference>
<keyword evidence="8" id="KW-0804">Transcription</keyword>
<dbReference type="Gene3D" id="6.10.250.690">
    <property type="match status" value="1"/>
</dbReference>
<dbReference type="Proteomes" id="UP000631694">
    <property type="component" value="Unassembled WGS sequence"/>
</dbReference>
<evidence type="ECO:0000256" key="10">
    <source>
        <dbReference type="PROSITE-ProRule" id="PRU00169"/>
    </source>
</evidence>
<keyword evidence="7" id="KW-0010">Activator</keyword>
<dbReference type="GO" id="GO:0005829">
    <property type="term" value="C:cytosol"/>
    <property type="evidence" value="ECO:0007669"/>
    <property type="project" value="TreeGrafter"/>
</dbReference>
<evidence type="ECO:0000259" key="12">
    <source>
        <dbReference type="PROSITE" id="PS50110"/>
    </source>
</evidence>
<evidence type="ECO:0000256" key="11">
    <source>
        <dbReference type="PROSITE-ProRule" id="PRU01091"/>
    </source>
</evidence>
<dbReference type="AlphaFoldDB" id="A0A931MXQ7"/>
<evidence type="ECO:0000256" key="3">
    <source>
        <dbReference type="ARBA" id="ARBA00022553"/>
    </source>
</evidence>
<dbReference type="InterPro" id="IPR011006">
    <property type="entry name" value="CheY-like_superfamily"/>
</dbReference>
<evidence type="ECO:0000256" key="6">
    <source>
        <dbReference type="ARBA" id="ARBA00023125"/>
    </source>
</evidence>
<evidence type="ECO:0000256" key="8">
    <source>
        <dbReference type="ARBA" id="ARBA00023163"/>
    </source>
</evidence>
<dbReference type="GO" id="GO:0032993">
    <property type="term" value="C:protein-DNA complex"/>
    <property type="evidence" value="ECO:0007669"/>
    <property type="project" value="TreeGrafter"/>
</dbReference>
<dbReference type="GO" id="GO:0000156">
    <property type="term" value="F:phosphorelay response regulator activity"/>
    <property type="evidence" value="ECO:0007669"/>
    <property type="project" value="TreeGrafter"/>
</dbReference>
<dbReference type="Pfam" id="PF00486">
    <property type="entry name" value="Trans_reg_C"/>
    <property type="match status" value="1"/>
</dbReference>
<organism evidence="14 15">
    <name type="scientific">Methylobrevis albus</name>
    <dbReference type="NCBI Taxonomy" id="2793297"/>
    <lineage>
        <taxon>Bacteria</taxon>
        <taxon>Pseudomonadati</taxon>
        <taxon>Pseudomonadota</taxon>
        <taxon>Alphaproteobacteria</taxon>
        <taxon>Hyphomicrobiales</taxon>
        <taxon>Pleomorphomonadaceae</taxon>
        <taxon>Methylobrevis</taxon>
    </lineage>
</organism>
<dbReference type="SMART" id="SM00448">
    <property type="entry name" value="REC"/>
    <property type="match status" value="1"/>
</dbReference>
<protein>
    <recommendedName>
        <fullName evidence="9">Regulatory protein VirG</fullName>
    </recommendedName>
</protein>
<keyword evidence="15" id="KW-1185">Reference proteome</keyword>
<dbReference type="InterPro" id="IPR001789">
    <property type="entry name" value="Sig_transdc_resp-reg_receiver"/>
</dbReference>
<dbReference type="Gene3D" id="1.10.10.10">
    <property type="entry name" value="Winged helix-like DNA-binding domain superfamily/Winged helix DNA-binding domain"/>
    <property type="match status" value="1"/>
</dbReference>
<reference evidence="14" key="1">
    <citation type="submission" date="2020-12" db="EMBL/GenBank/DDBJ databases">
        <title>Methylobrevis albus sp. nov., isolated from fresh water lack sediment.</title>
        <authorList>
            <person name="Zou Q."/>
        </authorList>
    </citation>
    <scope>NUCLEOTIDE SEQUENCE</scope>
    <source>
        <strain evidence="14">L22</strain>
    </source>
</reference>
<dbReference type="FunFam" id="1.10.10.10:FF:000099">
    <property type="entry name" value="Two-component system response regulator TorR"/>
    <property type="match status" value="1"/>
</dbReference>
<dbReference type="SUPFAM" id="SSF52172">
    <property type="entry name" value="CheY-like"/>
    <property type="match status" value="1"/>
</dbReference>
<dbReference type="PROSITE" id="PS50110">
    <property type="entry name" value="RESPONSE_REGULATORY"/>
    <property type="match status" value="1"/>
</dbReference>
<accession>A0A931MXQ7</accession>
<evidence type="ECO:0000313" key="14">
    <source>
        <dbReference type="EMBL" id="MBH0236229.1"/>
    </source>
</evidence>
<gene>
    <name evidence="14" type="ORF">I5731_00190</name>
</gene>
<comment type="subcellular location">
    <subcellularLocation>
        <location evidence="1">Cytoplasm</location>
    </subcellularLocation>
</comment>
<feature type="modified residue" description="4-aspartylphosphate" evidence="10">
    <location>
        <position position="63"/>
    </location>
</feature>
<keyword evidence="6 11" id="KW-0238">DNA-binding</keyword>
<dbReference type="SUPFAM" id="SSF46894">
    <property type="entry name" value="C-terminal effector domain of the bipartite response regulators"/>
    <property type="match status" value="1"/>
</dbReference>
<dbReference type="CDD" id="cd17574">
    <property type="entry name" value="REC_OmpR"/>
    <property type="match status" value="1"/>
</dbReference>
<evidence type="ECO:0000259" key="13">
    <source>
        <dbReference type="PROSITE" id="PS51755"/>
    </source>
</evidence>
<proteinExistence type="predicted"/>
<dbReference type="SMART" id="SM00862">
    <property type="entry name" value="Trans_reg_C"/>
    <property type="match status" value="1"/>
</dbReference>
<dbReference type="PANTHER" id="PTHR48111">
    <property type="entry name" value="REGULATOR OF RPOS"/>
    <property type="match status" value="1"/>
</dbReference>
<dbReference type="InterPro" id="IPR016032">
    <property type="entry name" value="Sig_transdc_resp-reg_C-effctor"/>
</dbReference>
<feature type="DNA-binding region" description="OmpR/PhoB-type" evidence="11">
    <location>
        <begin position="145"/>
        <end position="245"/>
    </location>
</feature>
<evidence type="ECO:0000256" key="7">
    <source>
        <dbReference type="ARBA" id="ARBA00023159"/>
    </source>
</evidence>
<feature type="domain" description="OmpR/PhoB-type" evidence="13">
    <location>
        <begin position="145"/>
        <end position="245"/>
    </location>
</feature>
<evidence type="ECO:0000256" key="5">
    <source>
        <dbReference type="ARBA" id="ARBA00023015"/>
    </source>
</evidence>
<evidence type="ECO:0000256" key="1">
    <source>
        <dbReference type="ARBA" id="ARBA00004496"/>
    </source>
</evidence>
<dbReference type="InterPro" id="IPR036388">
    <property type="entry name" value="WH-like_DNA-bd_sf"/>
</dbReference>
<evidence type="ECO:0000256" key="9">
    <source>
        <dbReference type="ARBA" id="ARBA00067337"/>
    </source>
</evidence>
<dbReference type="GO" id="GO:0000976">
    <property type="term" value="F:transcription cis-regulatory region binding"/>
    <property type="evidence" value="ECO:0007669"/>
    <property type="project" value="TreeGrafter"/>
</dbReference>
<evidence type="ECO:0000256" key="2">
    <source>
        <dbReference type="ARBA" id="ARBA00022490"/>
    </source>
</evidence>
<dbReference type="RefSeq" id="WP_197309336.1">
    <property type="nucleotide sequence ID" value="NZ_JADZLT010000016.1"/>
</dbReference>
<sequence>MSESLAIRRPEPPHVLVVEDDPGIRGLVEAFLGDQGFRVSAVADGRAMDAALVRGGVDIIVLDVMLPGESGIAICRRLRRSGGPPILLLTARGEHADRIDGLQSGADDYLVKPFHPGELAARINAVLRRWSVPPESDPRAVAAEIAAYRFERWTVDLARRQLLDGEGVRVTLTSGEFDLLAAFCRSAGRILTRDTLLETTRRRVAGPFDRSVDIMVSRLRRKLGNDAAGEDLITTVRNVGYLFTAAVTSVPADAPAVTS</sequence>
<evidence type="ECO:0000256" key="4">
    <source>
        <dbReference type="ARBA" id="ARBA00023012"/>
    </source>
</evidence>
<dbReference type="Gene3D" id="3.40.50.2300">
    <property type="match status" value="1"/>
</dbReference>
<dbReference type="PROSITE" id="PS51755">
    <property type="entry name" value="OMPR_PHOB"/>
    <property type="match status" value="1"/>
</dbReference>
<dbReference type="GO" id="GO:0006355">
    <property type="term" value="P:regulation of DNA-templated transcription"/>
    <property type="evidence" value="ECO:0007669"/>
    <property type="project" value="InterPro"/>
</dbReference>
<name>A0A931MXQ7_9HYPH</name>
<feature type="domain" description="Response regulatory" evidence="12">
    <location>
        <begin position="14"/>
        <end position="127"/>
    </location>
</feature>
<dbReference type="CDD" id="cd00383">
    <property type="entry name" value="trans_reg_C"/>
    <property type="match status" value="1"/>
</dbReference>
<keyword evidence="4" id="KW-0902">Two-component regulatory system</keyword>
<evidence type="ECO:0000313" key="15">
    <source>
        <dbReference type="Proteomes" id="UP000631694"/>
    </source>
</evidence>
<keyword evidence="3 10" id="KW-0597">Phosphoprotein</keyword>